<keyword evidence="2" id="KW-0880">Kelch repeat</keyword>
<dbReference type="PANTHER" id="PTHR46093:SF18">
    <property type="entry name" value="FIBRONECTIN TYPE-III DOMAIN-CONTAINING PROTEIN"/>
    <property type="match status" value="1"/>
</dbReference>
<dbReference type="Gene3D" id="1.10.238.10">
    <property type="entry name" value="EF-hand"/>
    <property type="match status" value="2"/>
</dbReference>
<comment type="similarity">
    <text evidence="1">Belongs to the TPPP family.</text>
</comment>
<accession>A0A7S1KLP1</accession>
<dbReference type="GO" id="GO:0046785">
    <property type="term" value="P:microtubule polymerization"/>
    <property type="evidence" value="ECO:0007669"/>
    <property type="project" value="InterPro"/>
</dbReference>
<dbReference type="InterPro" id="IPR015915">
    <property type="entry name" value="Kelch-typ_b-propeller"/>
</dbReference>
<feature type="region of interest" description="Disordered" evidence="4">
    <location>
        <begin position="568"/>
        <end position="598"/>
    </location>
</feature>
<evidence type="ECO:0000256" key="4">
    <source>
        <dbReference type="SAM" id="MobiDB-lite"/>
    </source>
</evidence>
<reference evidence="5" key="1">
    <citation type="submission" date="2021-01" db="EMBL/GenBank/DDBJ databases">
        <authorList>
            <person name="Corre E."/>
            <person name="Pelletier E."/>
            <person name="Niang G."/>
            <person name="Scheremetjew M."/>
            <person name="Finn R."/>
            <person name="Kale V."/>
            <person name="Holt S."/>
            <person name="Cochrane G."/>
            <person name="Meng A."/>
            <person name="Brown T."/>
            <person name="Cohen L."/>
        </authorList>
    </citation>
    <scope>NUCLEOTIDE SEQUENCE</scope>
    <source>
        <strain evidence="5">WS</strain>
    </source>
</reference>
<feature type="region of interest" description="Disordered" evidence="4">
    <location>
        <begin position="623"/>
        <end position="699"/>
    </location>
</feature>
<dbReference type="EMBL" id="HBGD01001283">
    <property type="protein sequence ID" value="CAD9077797.1"/>
    <property type="molecule type" value="Transcribed_RNA"/>
</dbReference>
<dbReference type="Pfam" id="PF24681">
    <property type="entry name" value="Kelch_KLHDC2_KLHL20_DRC7"/>
    <property type="match status" value="2"/>
</dbReference>
<evidence type="ECO:0000256" key="3">
    <source>
        <dbReference type="ARBA" id="ARBA00022737"/>
    </source>
</evidence>
<feature type="region of interest" description="Disordered" evidence="4">
    <location>
        <begin position="455"/>
        <end position="526"/>
    </location>
</feature>
<keyword evidence="3" id="KW-0677">Repeat</keyword>
<organism evidence="5">
    <name type="scientific">Percolomonas cosmopolitus</name>
    <dbReference type="NCBI Taxonomy" id="63605"/>
    <lineage>
        <taxon>Eukaryota</taxon>
        <taxon>Discoba</taxon>
        <taxon>Heterolobosea</taxon>
        <taxon>Tetramitia</taxon>
        <taxon>Eutetramitia</taxon>
        <taxon>Percolomonadidae</taxon>
        <taxon>Percolomonas</taxon>
    </lineage>
</organism>
<dbReference type="InterPro" id="IPR011992">
    <property type="entry name" value="EF-hand-dom_pair"/>
</dbReference>
<proteinExistence type="inferred from homology"/>
<feature type="compositionally biased region" description="Polar residues" evidence="4">
    <location>
        <begin position="455"/>
        <end position="475"/>
    </location>
</feature>
<feature type="compositionally biased region" description="Polar residues" evidence="4">
    <location>
        <begin position="384"/>
        <end position="402"/>
    </location>
</feature>
<evidence type="ECO:0000313" key="5">
    <source>
        <dbReference type="EMBL" id="CAD9077797.1"/>
    </source>
</evidence>
<protein>
    <submittedName>
        <fullName evidence="5">Uncharacterized protein</fullName>
    </submittedName>
</protein>
<gene>
    <name evidence="5" type="ORF">PCOS0759_LOCUS1029</name>
</gene>
<feature type="region of interest" description="Disordered" evidence="4">
    <location>
        <begin position="384"/>
        <end position="405"/>
    </location>
</feature>
<dbReference type="Pfam" id="PF05517">
    <property type="entry name" value="p25-alpha"/>
    <property type="match status" value="2"/>
</dbReference>
<dbReference type="InterPro" id="IPR008907">
    <property type="entry name" value="TPP/p25"/>
</dbReference>
<name>A0A7S1KLP1_9EUKA</name>
<dbReference type="PANTHER" id="PTHR46093">
    <property type="entry name" value="ACYL-COA-BINDING DOMAIN-CONTAINING PROTEIN 5"/>
    <property type="match status" value="1"/>
</dbReference>
<sequence length="1665" mass="187681">MSAFRVFKRMKAKKNSKEPQSSIVSDYGKRDAHVASHLDVGSASVRWMASQIAQYSTWRSKAVLLVRHDLLVLGSDQSVQNEDTKLYIYDTFTMKWSGAKLNGPGPQQSDYYASETSPLQDKIFVFWAKQRLTLSVLNFMANMQWDSPQCTGDAPQAVAGYSITRVGPLIYLFGGENLIGEQSNQIYSLHTDHYEWTHIKCSKEIPRPRCGHSASLIDDHRILFFGGKSGLDYLNDAYIFDTNTNTFEKVVFGGPLPPPRAFHSMAEHISKKDGKKTMVLFGGHDGGYLFNQISVLDVDTMIWFKVQTFGDAPTGRYSHFSGAVGSNIIFFGGQDNKDFFFDIFNLKVENISRKEVVAPDLSSKIINQVSQEEKETELGQHMINGNTTDLSAAPQPSTSTTDDPLLKEEKGLMDYLAQYQDNGVIPDFSPHNTPNKSAPEPLTTMQNTDALIALSPSNRNTSTTPQHQPALTSHVASPPQEPTDLGASLEKHAHTAPQNAAPANKPANLYVDTSRDSIPKSPAVSDAQDMVNYSTTTSHVTVENGTKVSQINEQEVMAATTITTEITEISSTQQSASKDESPSRITPISTAPAHRAPVRRNPPLAKMERQHSFTNKHILSLLENTPSTPTGSERAFSPLGKTGGTVVSAGRSPTPRSPSRSRRGSIVGGRVGSPIPRSSTPINFYGERTPPRSGTPTTVLEDDEDQAAQLQETFGDLSRLVAHKKLHHTQQGADDSGTISTDPNNVESGAAFEFNVSFGSFNFIADSSRSKIDPKSISTSSSLAEFCNTEAETIRNIFHHLCNPDEDLHEDFDEDGDAPPNDKLSVAEFLRLCKFCFMLENGISYVDVVNWLTEIMSPQQSGSVNTDDQITHETFRKIMLRIAIKKYGNVSDSSIVCFHHLVDKKLVPHYRQSLQISDTQLDVILTADSIVLMQEYDSKLRELFSLFSTLGLSSAHHPSWNTILKNHSSISIPELLQMAQNFDIVPYLIPRHLFSKIVQTATAKRRANVKNTQKGLNFPEFVEALFRVALYIYNKYPYSTMMKSTYAKVHALLDALGLNDRKKFNLFMKSAGVSVRNKYKYKTPSKKASKKRMDSILQDPDALRAELAHIFMYYCAFGDPLNLEQMSSAKFSKFVKDIQIEKHVNKEAAELIYVKMMKNRALRVGAEVSQQHHKMTLPYFMEALKLIAHRVYPKRNPKEALYKLLRDHVLAYASKEPRKFEHVNVLEQKTQELFSKHKKNLLALFHSYCTRDTLDSHNFGYMTIDAFVKFATQFDISPTLVHKKDVYRIYRSSLLNTTAEDIDYQHFEECIAKVAYLAYSKHPYDIKYKTLDQKIHGIFEKIGLLDWTTLRKVLEKFGHKVPYSPAKVFKNSTNGNISTLNELDLMDQSDYVELPPEEELDYELRCIFTYYSEFGNKYGRQHLGNQQYIRFCKDSQLYDFNFGQVDVDLVYVEITKSDQQKISYELFCDSLTILAERKYGSALGTTEALRKLLLVNILPHAQRKQIKEAVAHEQVDRDALQVVLANEIPLQKVFDTYKKLELVKGSSVQEMQMRDKEMSISEVLRFTQDFDICPMLLSVSEVSDVFKVSVEQESFVDDDAGLVFEQFLECVARIAMKAYSKRHFESLYHDSVQKAEALMERMDIDSAIRLSSKLRSVGAHSVCST</sequence>
<dbReference type="Gene3D" id="2.120.10.80">
    <property type="entry name" value="Kelch-type beta propeller"/>
    <property type="match status" value="1"/>
</dbReference>
<dbReference type="SUPFAM" id="SSF117281">
    <property type="entry name" value="Kelch motif"/>
    <property type="match status" value="1"/>
</dbReference>
<evidence type="ECO:0000256" key="2">
    <source>
        <dbReference type="ARBA" id="ARBA00022441"/>
    </source>
</evidence>
<evidence type="ECO:0000256" key="1">
    <source>
        <dbReference type="ARBA" id="ARBA00010994"/>
    </source>
</evidence>
<dbReference type="GO" id="GO:0015631">
    <property type="term" value="F:tubulin binding"/>
    <property type="evidence" value="ECO:0007669"/>
    <property type="project" value="InterPro"/>
</dbReference>
<feature type="compositionally biased region" description="Low complexity" evidence="4">
    <location>
        <begin position="496"/>
        <end position="508"/>
    </location>
</feature>
<dbReference type="SUPFAM" id="SSF47473">
    <property type="entry name" value="EF-hand"/>
    <property type="match status" value="2"/>
</dbReference>